<evidence type="ECO:0000313" key="2">
    <source>
        <dbReference type="EMBL" id="KAF4324927.1"/>
    </source>
</evidence>
<keyword evidence="1" id="KW-0378">Hydrolase</keyword>
<dbReference type="InterPro" id="IPR003801">
    <property type="entry name" value="GTP_cyclohydrolase_FolE2/MptA"/>
</dbReference>
<dbReference type="EMBL" id="AOFI03000011">
    <property type="protein sequence ID" value="KAF4324927.1"/>
    <property type="molecule type" value="Genomic_DNA"/>
</dbReference>
<dbReference type="Gene3D" id="3.10.270.10">
    <property type="entry name" value="Urate Oxidase"/>
    <property type="match status" value="1"/>
</dbReference>
<comment type="caution">
    <text evidence="2">The sequence shown here is derived from an EMBL/GenBank/DDBJ whole genome shotgun (WGS) entry which is preliminary data.</text>
</comment>
<reference evidence="2" key="1">
    <citation type="journal article" date="2015" name="Genom Data">
        <title>Draft genome sequences of Phytophthora kernoviae and Phytophthora ramorum lineage EU2 from Scotland.</title>
        <authorList>
            <person name="Sambles C."/>
            <person name="Schlenzig A."/>
            <person name="O'Neill P."/>
            <person name="Grant M."/>
            <person name="Studholme D.J."/>
        </authorList>
    </citation>
    <scope>NUCLEOTIDE SEQUENCE</scope>
    <source>
        <strain evidence="2">00238/432</strain>
    </source>
</reference>
<proteinExistence type="inferred from homology"/>
<protein>
    <recommendedName>
        <fullName evidence="4">GTP cyclohydrolase I</fullName>
    </recommendedName>
</protein>
<evidence type="ECO:0008006" key="4">
    <source>
        <dbReference type="Google" id="ProtNLM"/>
    </source>
</evidence>
<dbReference type="PANTHER" id="PTHR36445:SF1">
    <property type="entry name" value="GTP CYCLOHYDROLASE MPTA"/>
    <property type="match status" value="1"/>
</dbReference>
<dbReference type="NCBIfam" id="NF010200">
    <property type="entry name" value="PRK13674.1-1"/>
    <property type="match status" value="1"/>
</dbReference>
<dbReference type="AlphaFoldDB" id="A0A8J4ST62"/>
<dbReference type="PANTHER" id="PTHR36445">
    <property type="entry name" value="GTP CYCLOHYDROLASE MPTA"/>
    <property type="match status" value="1"/>
</dbReference>
<dbReference type="HAMAP" id="MF_01527_B">
    <property type="entry name" value="GTP_cyclohydrol_B"/>
    <property type="match status" value="1"/>
</dbReference>
<reference evidence="2" key="2">
    <citation type="submission" date="2020-02" db="EMBL/GenBank/DDBJ databases">
        <authorList>
            <person name="Studholme D.J."/>
        </authorList>
    </citation>
    <scope>NUCLEOTIDE SEQUENCE</scope>
    <source>
        <strain evidence="2">00238/432</strain>
    </source>
</reference>
<evidence type="ECO:0000313" key="3">
    <source>
        <dbReference type="Proteomes" id="UP000702964"/>
    </source>
</evidence>
<sequence>MQDLQNSKNDFLFELQQVGIDNVKYPLEVISAKDPEKLSSIGNFRLTTSLDRESKGINMSRLMEQLQRSRTHGLSDRIPDLITLTQQIAEQMHQPKAELKVTYPWFYERAAPVTGGSGLNHSLATVTVIWEAGKTPVIRAGLHIQITTLCPCSKEISEYSAHNQRGVLRIQVQSSPSENLPGYWKEELLNAAESNASSCLHPVLKRPDEKRVTERAYENPRFVEDIVRLVAADLYEKHWVSKFKVDCRNEESIHQHDAVARIVYDKFKQQ</sequence>
<dbReference type="Pfam" id="PF02649">
    <property type="entry name" value="GCHY-1"/>
    <property type="match status" value="1"/>
</dbReference>
<organism evidence="2 3">
    <name type="scientific">Phytophthora kernoviae 00238/432</name>
    <dbReference type="NCBI Taxonomy" id="1284355"/>
    <lineage>
        <taxon>Eukaryota</taxon>
        <taxon>Sar</taxon>
        <taxon>Stramenopiles</taxon>
        <taxon>Oomycota</taxon>
        <taxon>Peronosporomycetes</taxon>
        <taxon>Peronosporales</taxon>
        <taxon>Peronosporaceae</taxon>
        <taxon>Phytophthora</taxon>
    </lineage>
</organism>
<dbReference type="GO" id="GO:0003934">
    <property type="term" value="F:GTP cyclohydrolase I activity"/>
    <property type="evidence" value="ECO:0007669"/>
    <property type="project" value="InterPro"/>
</dbReference>
<dbReference type="Proteomes" id="UP000702964">
    <property type="component" value="Unassembled WGS sequence"/>
</dbReference>
<name>A0A8J4ST62_9STRA</name>
<gene>
    <name evidence="2" type="ORF">G195_001737</name>
</gene>
<evidence type="ECO:0000256" key="1">
    <source>
        <dbReference type="ARBA" id="ARBA00022801"/>
    </source>
</evidence>
<dbReference type="InterPro" id="IPR022838">
    <property type="entry name" value="GTP_cyclohydrolase_FolE2"/>
</dbReference>
<accession>A0A8J4ST62</accession>